<dbReference type="OrthoDB" id="5383867at2759"/>
<dbReference type="RefSeq" id="XP_002482023.1">
    <property type="nucleotide sequence ID" value="XM_002481978.1"/>
</dbReference>
<protein>
    <submittedName>
        <fullName evidence="1">Uncharacterized protein</fullName>
    </submittedName>
</protein>
<accession>B8M9M9</accession>
<dbReference type="EMBL" id="EQ962655">
    <property type="protein sequence ID" value="EED18031.1"/>
    <property type="molecule type" value="Genomic_DNA"/>
</dbReference>
<dbReference type="GeneID" id="8099727"/>
<name>B8M9M9_TALSN</name>
<evidence type="ECO:0000313" key="2">
    <source>
        <dbReference type="Proteomes" id="UP000001745"/>
    </source>
</evidence>
<dbReference type="InParanoid" id="B8M9M9"/>
<evidence type="ECO:0000313" key="1">
    <source>
        <dbReference type="EMBL" id="EED18031.1"/>
    </source>
</evidence>
<gene>
    <name evidence="1" type="ORF">TSTA_118030</name>
</gene>
<dbReference type="VEuPathDB" id="FungiDB:TSTA_118030"/>
<dbReference type="Proteomes" id="UP000001745">
    <property type="component" value="Unassembled WGS sequence"/>
</dbReference>
<dbReference type="eggNOG" id="ENOG502SYJJ">
    <property type="taxonomic scope" value="Eukaryota"/>
</dbReference>
<keyword evidence="2" id="KW-1185">Reference proteome</keyword>
<organism evidence="1 2">
    <name type="scientific">Talaromyces stipitatus (strain ATCC 10500 / CBS 375.48 / QM 6759 / NRRL 1006)</name>
    <name type="common">Penicillium stipitatum</name>
    <dbReference type="NCBI Taxonomy" id="441959"/>
    <lineage>
        <taxon>Eukaryota</taxon>
        <taxon>Fungi</taxon>
        <taxon>Dikarya</taxon>
        <taxon>Ascomycota</taxon>
        <taxon>Pezizomycotina</taxon>
        <taxon>Eurotiomycetes</taxon>
        <taxon>Eurotiomycetidae</taxon>
        <taxon>Eurotiales</taxon>
        <taxon>Trichocomaceae</taxon>
        <taxon>Talaromyces</taxon>
        <taxon>Talaromyces sect. Talaromyces</taxon>
    </lineage>
</organism>
<sequence>MGPHGLFGPIKKPPVNLLRVGYNNNTFQNFNMVAGYPNMPITKEAFDDCLCWRPNATPFIPFTIDWGRALKRRRKLIGKGRQDVVIIAVWSKGLHNVYDAYEAAKTLRYRDGNVFDGHPQNQGIAADEYRVLAIFDGQNELEGVPLSVPGLIGPVTVPSFIPHTPRGTMKEMLEEQLQECLRIQIYSRTGIRGDSEQLLHLKRYMMGTFAPLSHHSLSSVMTFRV</sequence>
<dbReference type="PhylomeDB" id="B8M9M9"/>
<proteinExistence type="predicted"/>
<dbReference type="AlphaFoldDB" id="B8M9M9"/>
<dbReference type="HOGENOM" id="CLU_094304_0_0_1"/>
<reference evidence="2" key="1">
    <citation type="journal article" date="2015" name="Genome Announc.">
        <title>Genome sequence of the AIDS-associated pathogen Penicillium marneffei (ATCC18224) and its near taxonomic relative Talaromyces stipitatus (ATCC10500).</title>
        <authorList>
            <person name="Nierman W.C."/>
            <person name="Fedorova-Abrams N.D."/>
            <person name="Andrianopoulos A."/>
        </authorList>
    </citation>
    <scope>NUCLEOTIDE SEQUENCE [LARGE SCALE GENOMIC DNA]</scope>
    <source>
        <strain evidence="2">ATCC 10500 / CBS 375.48 / QM 6759 / NRRL 1006</strain>
    </source>
</reference>